<protein>
    <recommendedName>
        <fullName evidence="6">X-box-binding protein 1</fullName>
    </recommendedName>
</protein>
<dbReference type="PROSITE" id="PS50217">
    <property type="entry name" value="BZIP"/>
    <property type="match status" value="1"/>
</dbReference>
<dbReference type="Proteomes" id="UP000008144">
    <property type="component" value="Chromosome 8"/>
</dbReference>
<comment type="interaction">
    <interactant intactId="EBI-26591158">
        <id>F7BMG3</id>
    </interactant>
    <interactant intactId="EBI-26591198">
        <id>F6YIV7</id>
        <label>xbpd</label>
    </interactant>
    <organismsDiffer>false</organismsDiffer>
    <experiments>2</experiments>
</comment>
<evidence type="ECO:0000256" key="5">
    <source>
        <dbReference type="ARBA" id="ARBA00023242"/>
    </source>
</evidence>
<evidence type="ECO:0000259" key="9">
    <source>
        <dbReference type="PROSITE" id="PS50217"/>
    </source>
</evidence>
<proteinExistence type="evidence at protein level"/>
<dbReference type="HOGENOM" id="CLU_633068_0_0_1"/>
<evidence type="ECO:0000256" key="8">
    <source>
        <dbReference type="SAM" id="MobiDB-lite"/>
    </source>
</evidence>
<keyword evidence="5" id="KW-0539">Nucleus</keyword>
<keyword evidence="11" id="KW-1185">Reference proteome</keyword>
<dbReference type="Pfam" id="PF00170">
    <property type="entry name" value="bZIP_1"/>
    <property type="match status" value="1"/>
</dbReference>
<evidence type="ECO:0000256" key="3">
    <source>
        <dbReference type="ARBA" id="ARBA00023125"/>
    </source>
</evidence>
<evidence type="ECO:0000256" key="1">
    <source>
        <dbReference type="ARBA" id="ARBA00022843"/>
    </source>
</evidence>
<evidence type="ECO:0000256" key="4">
    <source>
        <dbReference type="ARBA" id="ARBA00023163"/>
    </source>
</evidence>
<dbReference type="InterPro" id="IPR004827">
    <property type="entry name" value="bZIP"/>
</dbReference>
<reference evidence="11" key="1">
    <citation type="journal article" date="2002" name="Science">
        <title>The draft genome of Ciona intestinalis: insights into chordate and vertebrate origins.</title>
        <authorList>
            <person name="Dehal P."/>
            <person name="Satou Y."/>
            <person name="Campbell R.K."/>
            <person name="Chapman J."/>
            <person name="Degnan B."/>
            <person name="De Tomaso A."/>
            <person name="Davidson B."/>
            <person name="Di Gregorio A."/>
            <person name="Gelpke M."/>
            <person name="Goodstein D.M."/>
            <person name="Harafuji N."/>
            <person name="Hastings K.E."/>
            <person name="Ho I."/>
            <person name="Hotta K."/>
            <person name="Huang W."/>
            <person name="Kawashima T."/>
            <person name="Lemaire P."/>
            <person name="Martinez D."/>
            <person name="Meinertzhagen I.A."/>
            <person name="Necula S."/>
            <person name="Nonaka M."/>
            <person name="Putnam N."/>
            <person name="Rash S."/>
            <person name="Saiga H."/>
            <person name="Satake M."/>
            <person name="Terry A."/>
            <person name="Yamada L."/>
            <person name="Wang H.G."/>
            <person name="Awazu S."/>
            <person name="Azumi K."/>
            <person name="Boore J."/>
            <person name="Branno M."/>
            <person name="Chin-Bow S."/>
            <person name="DeSantis R."/>
            <person name="Doyle S."/>
            <person name="Francino P."/>
            <person name="Keys D.N."/>
            <person name="Haga S."/>
            <person name="Hayashi H."/>
            <person name="Hino K."/>
            <person name="Imai K.S."/>
            <person name="Inaba K."/>
            <person name="Kano S."/>
            <person name="Kobayashi K."/>
            <person name="Kobayashi M."/>
            <person name="Lee B.I."/>
            <person name="Makabe K.W."/>
            <person name="Manohar C."/>
            <person name="Matassi G."/>
            <person name="Medina M."/>
            <person name="Mochizuki Y."/>
            <person name="Mount S."/>
            <person name="Morishita T."/>
            <person name="Miura S."/>
            <person name="Nakayama A."/>
            <person name="Nishizaka S."/>
            <person name="Nomoto H."/>
            <person name="Ohta F."/>
            <person name="Oishi K."/>
            <person name="Rigoutsos I."/>
            <person name="Sano M."/>
            <person name="Sasaki A."/>
            <person name="Sasakura Y."/>
            <person name="Shoguchi E."/>
            <person name="Shin-i T."/>
            <person name="Spagnuolo A."/>
            <person name="Stainier D."/>
            <person name="Suzuki M.M."/>
            <person name="Tassy O."/>
            <person name="Takatori N."/>
            <person name="Tokuoka M."/>
            <person name="Yagi K."/>
            <person name="Yoshizaki F."/>
            <person name="Wada S."/>
            <person name="Zhang C."/>
            <person name="Hyatt P.D."/>
            <person name="Larimer F."/>
            <person name="Detter C."/>
            <person name="Doggett N."/>
            <person name="Glavina T."/>
            <person name="Hawkins T."/>
            <person name="Richardson P."/>
            <person name="Lucas S."/>
            <person name="Kohara Y."/>
            <person name="Levine M."/>
            <person name="Satoh N."/>
            <person name="Rokhsar D.S."/>
        </authorList>
    </citation>
    <scope>NUCLEOTIDE SEQUENCE [LARGE SCALE GENOMIC DNA]</scope>
</reference>
<keyword evidence="2" id="KW-0805">Transcription regulation</keyword>
<feature type="compositionally biased region" description="Polar residues" evidence="8">
    <location>
        <begin position="324"/>
        <end position="365"/>
    </location>
</feature>
<dbReference type="Gene3D" id="1.20.5.170">
    <property type="match status" value="1"/>
</dbReference>
<dbReference type="EMBL" id="EAAA01002653">
    <property type="status" value="NOT_ANNOTATED_CDS"/>
    <property type="molecule type" value="Genomic_DNA"/>
</dbReference>
<feature type="region of interest" description="Disordered" evidence="8">
    <location>
        <begin position="213"/>
        <end position="242"/>
    </location>
</feature>
<sequence>MPFSNVKVMMPVLPKPDHASSGRMQENIPLSAIEDKELRKKLRNRQSALAARERKKARMMELEKQVAELQETNRRMEDENQHLRARLDNIIQRCLRAGFPLDGSADTAWMRVNAEAQDYSRRQVGYAHPTAAGQSLQNQQLRMAQPTGERITEASLKCAIRALGERQHEILQTITSGIMAPIQPAAAKYDAQLCYQQQSFKVSPAQSPVTVKQEYGTSSQTYSPQNQETVPLPQSSCSAESPVISNGTNRLLEPAHSSPCKRDWLTANQTLPSIGAMLAPSAKRPCSRSNEHQPVDNTELEKCSPTNNVGFLMRSENPPRPVNVINSINSPPTVITSNPQNEKVKSPQSYLEPTENTISSCSPSPLLTQGEDFLAGEFDNIIEEENTNQCGLTIFDIEEIIRGDSCADSPSARSGSDSGLSMDESLDWIADNPIFNF</sequence>
<dbReference type="IntAct" id="F7BMG3">
    <property type="interactions" value="2"/>
</dbReference>
<dbReference type="GeneTree" id="ENSGT00530000065337"/>
<dbReference type="CDD" id="cd14691">
    <property type="entry name" value="bZIP_XBP1"/>
    <property type="match status" value="1"/>
</dbReference>
<keyword evidence="4" id="KW-0804">Transcription</keyword>
<dbReference type="SUPFAM" id="SSF57959">
    <property type="entry name" value="Leucine zipper domain"/>
    <property type="match status" value="1"/>
</dbReference>
<evidence type="ECO:0000313" key="11">
    <source>
        <dbReference type="Proteomes" id="UP000008144"/>
    </source>
</evidence>
<keyword evidence="1" id="KW-0832">Ubl conjugation</keyword>
<feature type="compositionally biased region" description="Basic and acidic residues" evidence="8">
    <location>
        <begin position="289"/>
        <end position="302"/>
    </location>
</feature>
<dbReference type="OMA" id="GERQHEI"/>
<reference evidence="10" key="3">
    <citation type="submission" date="2025-08" db="UniProtKB">
        <authorList>
            <consortium name="Ensembl"/>
        </authorList>
    </citation>
    <scope>IDENTIFICATION</scope>
</reference>
<evidence type="ECO:0000256" key="2">
    <source>
        <dbReference type="ARBA" id="ARBA00023015"/>
    </source>
</evidence>
<dbReference type="STRING" id="7719.ENSCINP00000024434"/>
<feature type="coiled-coil region" evidence="7">
    <location>
        <begin position="45"/>
        <end position="93"/>
    </location>
</feature>
<dbReference type="SMART" id="SM00338">
    <property type="entry name" value="BRLZ"/>
    <property type="match status" value="1"/>
</dbReference>
<name>F7BMG3_CIOIN</name>
<dbReference type="GO" id="GO:0000977">
    <property type="term" value="F:RNA polymerase II transcription regulatory region sequence-specific DNA binding"/>
    <property type="evidence" value="ECO:0000318"/>
    <property type="project" value="GO_Central"/>
</dbReference>
<dbReference type="Ensembl" id="ENSCINT00000024680.2">
    <property type="protein sequence ID" value="ENSCINP00000024434.2"/>
    <property type="gene ID" value="ENSCING00000013267.2"/>
</dbReference>
<dbReference type="GO" id="GO:0005634">
    <property type="term" value="C:nucleus"/>
    <property type="evidence" value="ECO:0000318"/>
    <property type="project" value="GO_Central"/>
</dbReference>
<reference evidence="10" key="4">
    <citation type="submission" date="2025-09" db="UniProtKB">
        <authorList>
            <consortium name="Ensembl"/>
        </authorList>
    </citation>
    <scope>IDENTIFICATION</scope>
</reference>
<feature type="region of interest" description="Disordered" evidence="8">
    <location>
        <begin position="281"/>
        <end position="365"/>
    </location>
</feature>
<accession>F7BMG3</accession>
<dbReference type="GO" id="GO:0000981">
    <property type="term" value="F:DNA-binding transcription factor activity, RNA polymerase II-specific"/>
    <property type="evidence" value="ECO:0000318"/>
    <property type="project" value="GO_Central"/>
</dbReference>
<organism evidence="10 11">
    <name type="scientific">Ciona intestinalis</name>
    <name type="common">Transparent sea squirt</name>
    <name type="synonym">Ascidia intestinalis</name>
    <dbReference type="NCBI Taxonomy" id="7719"/>
    <lineage>
        <taxon>Eukaryota</taxon>
        <taxon>Metazoa</taxon>
        <taxon>Chordata</taxon>
        <taxon>Tunicata</taxon>
        <taxon>Ascidiacea</taxon>
        <taxon>Phlebobranchia</taxon>
        <taxon>Cionidae</taxon>
        <taxon>Ciona</taxon>
    </lineage>
</organism>
<evidence type="ECO:0000256" key="7">
    <source>
        <dbReference type="SAM" id="Coils"/>
    </source>
</evidence>
<dbReference type="PANTHER" id="PTHR46542:SF1">
    <property type="entry name" value="X-BOX BINDING PROTEIN 1"/>
    <property type="match status" value="1"/>
</dbReference>
<keyword evidence="3" id="KW-0238">DNA-binding</keyword>
<dbReference type="AlphaFoldDB" id="F7BMG3"/>
<evidence type="ECO:0000313" key="10">
    <source>
        <dbReference type="Ensembl" id="ENSCINP00000024434.2"/>
    </source>
</evidence>
<dbReference type="InterPro" id="IPR046347">
    <property type="entry name" value="bZIP_sf"/>
</dbReference>
<reference evidence="10" key="2">
    <citation type="journal article" date="2008" name="Genome Biol.">
        <title>Improved genome assembly and evidence-based global gene model set for the chordate Ciona intestinalis: new insight into intron and operon populations.</title>
        <authorList>
            <person name="Satou Y."/>
            <person name="Mineta K."/>
            <person name="Ogasawara M."/>
            <person name="Sasakura Y."/>
            <person name="Shoguchi E."/>
            <person name="Ueno K."/>
            <person name="Yamada L."/>
            <person name="Matsumoto J."/>
            <person name="Wasserscheid J."/>
            <person name="Dewar K."/>
            <person name="Wiley G.B."/>
            <person name="Macmil S.L."/>
            <person name="Roe B.A."/>
            <person name="Zeller R.W."/>
            <person name="Hastings K.E."/>
            <person name="Lemaire P."/>
            <person name="Lindquist E."/>
            <person name="Endo T."/>
            <person name="Hotta K."/>
            <person name="Inaba K."/>
        </authorList>
    </citation>
    <scope>NUCLEOTIDE SEQUENCE [LARGE SCALE GENOMIC DNA]</scope>
    <source>
        <strain evidence="10">wild type</strain>
    </source>
</reference>
<comment type="interaction">
    <interactant intactId="EBI-26591158">
        <id>F7BMG3</id>
    </interactant>
    <interactant intactId="EBI-26591183">
        <id>Q4H2M1</id>
        <label>Ci-xBPb</label>
    </interactant>
    <organismsDiffer>false</organismsDiffer>
    <experiments>2</experiments>
</comment>
<keyword evidence="7" id="KW-0175">Coiled coil</keyword>
<feature type="domain" description="BZIP" evidence="9">
    <location>
        <begin position="34"/>
        <end position="90"/>
    </location>
</feature>
<dbReference type="PANTHER" id="PTHR46542">
    <property type="entry name" value="X-BOX BINDING PROTEIN 1"/>
    <property type="match status" value="1"/>
</dbReference>
<dbReference type="InParanoid" id="F7BMG3"/>
<evidence type="ECO:0000256" key="6">
    <source>
        <dbReference type="ARBA" id="ARBA00040165"/>
    </source>
</evidence>
<dbReference type="InterPro" id="IPR052470">
    <property type="entry name" value="ER_Stress-Reg_TF"/>
</dbReference>